<dbReference type="Proteomes" id="UP000054337">
    <property type="component" value="Unassembled WGS sequence"/>
</dbReference>
<dbReference type="HOGENOM" id="CLU_3142797_0_0_1"/>
<proteinExistence type="predicted"/>
<protein>
    <submittedName>
        <fullName evidence="1">Uncharacterized protein</fullName>
    </submittedName>
</protein>
<dbReference type="GeneID" id="26254965"/>
<accession>W7DWV1</accession>
<keyword evidence="2" id="KW-1185">Reference proteome</keyword>
<dbReference type="EMBL" id="KI969003">
    <property type="protein sequence ID" value="EUN20471.1"/>
    <property type="molecule type" value="Genomic_DNA"/>
</dbReference>
<name>W7DWV1_BIPV3</name>
<evidence type="ECO:0000313" key="2">
    <source>
        <dbReference type="Proteomes" id="UP000054337"/>
    </source>
</evidence>
<reference evidence="1 2" key="1">
    <citation type="journal article" date="2013" name="PLoS Genet.">
        <title>Comparative genome structure, secondary metabolite, and effector coding capacity across Cochliobolus pathogens.</title>
        <authorList>
            <person name="Condon B.J."/>
            <person name="Leng Y."/>
            <person name="Wu D."/>
            <person name="Bushley K.E."/>
            <person name="Ohm R.A."/>
            <person name="Otillar R."/>
            <person name="Martin J."/>
            <person name="Schackwitz W."/>
            <person name="Grimwood J."/>
            <person name="MohdZainudin N."/>
            <person name="Xue C."/>
            <person name="Wang R."/>
            <person name="Manning V.A."/>
            <person name="Dhillon B."/>
            <person name="Tu Z.J."/>
            <person name="Steffenson B.J."/>
            <person name="Salamov A."/>
            <person name="Sun H."/>
            <person name="Lowry S."/>
            <person name="LaButti K."/>
            <person name="Han J."/>
            <person name="Copeland A."/>
            <person name="Lindquist E."/>
            <person name="Barry K."/>
            <person name="Schmutz J."/>
            <person name="Baker S.E."/>
            <person name="Ciuffetti L.M."/>
            <person name="Grigoriev I.V."/>
            <person name="Zhong S."/>
            <person name="Turgeon B.G."/>
        </authorList>
    </citation>
    <scope>NUCLEOTIDE SEQUENCE [LARGE SCALE GENOMIC DNA]</scope>
    <source>
        <strain evidence="1 2">FI3</strain>
    </source>
</reference>
<organism evidence="1 2">
    <name type="scientific">Bipolaris victoriae (strain FI3)</name>
    <name type="common">Victoria blight of oats agent</name>
    <name type="synonym">Cochliobolus victoriae</name>
    <dbReference type="NCBI Taxonomy" id="930091"/>
    <lineage>
        <taxon>Eukaryota</taxon>
        <taxon>Fungi</taxon>
        <taxon>Dikarya</taxon>
        <taxon>Ascomycota</taxon>
        <taxon>Pezizomycotina</taxon>
        <taxon>Dothideomycetes</taxon>
        <taxon>Pleosporomycetidae</taxon>
        <taxon>Pleosporales</taxon>
        <taxon>Pleosporineae</taxon>
        <taxon>Pleosporaceae</taxon>
        <taxon>Bipolaris</taxon>
    </lineage>
</organism>
<dbReference type="RefSeq" id="XP_014550045.1">
    <property type="nucleotide sequence ID" value="XM_014694559.1"/>
</dbReference>
<sequence length="49" mass="5337">MSNLATTPAAPFSTHPLRRRCTLIRATTLYLSDLISYLANCLGPLCLVS</sequence>
<gene>
    <name evidence="1" type="ORF">COCVIDRAFT_32105</name>
</gene>
<dbReference type="AlphaFoldDB" id="W7DWV1"/>
<evidence type="ECO:0000313" key="1">
    <source>
        <dbReference type="EMBL" id="EUN20471.1"/>
    </source>
</evidence>